<reference evidence="2 3" key="1">
    <citation type="submission" date="2024-08" db="EMBL/GenBank/DDBJ databases">
        <authorList>
            <person name="Cucini C."/>
            <person name="Frati F."/>
        </authorList>
    </citation>
    <scope>NUCLEOTIDE SEQUENCE [LARGE SCALE GENOMIC DNA]</scope>
</reference>
<feature type="transmembrane region" description="Helical" evidence="1">
    <location>
        <begin position="675"/>
        <end position="692"/>
    </location>
</feature>
<organism evidence="2 3">
    <name type="scientific">Orchesella dallaii</name>
    <dbReference type="NCBI Taxonomy" id="48710"/>
    <lineage>
        <taxon>Eukaryota</taxon>
        <taxon>Metazoa</taxon>
        <taxon>Ecdysozoa</taxon>
        <taxon>Arthropoda</taxon>
        <taxon>Hexapoda</taxon>
        <taxon>Collembola</taxon>
        <taxon>Entomobryomorpha</taxon>
        <taxon>Entomobryoidea</taxon>
        <taxon>Orchesellidae</taxon>
        <taxon>Orchesellinae</taxon>
        <taxon>Orchesella</taxon>
    </lineage>
</organism>
<keyword evidence="1" id="KW-1133">Transmembrane helix</keyword>
<feature type="transmembrane region" description="Helical" evidence="1">
    <location>
        <begin position="145"/>
        <end position="164"/>
    </location>
</feature>
<dbReference type="EMBL" id="CAXLJM020000053">
    <property type="protein sequence ID" value="CAL8116357.1"/>
    <property type="molecule type" value="Genomic_DNA"/>
</dbReference>
<accession>A0ABP1R758</accession>
<keyword evidence="1" id="KW-0812">Transmembrane</keyword>
<protein>
    <recommendedName>
        <fullName evidence="4">Gustatory receptor</fullName>
    </recommendedName>
</protein>
<evidence type="ECO:0000313" key="2">
    <source>
        <dbReference type="EMBL" id="CAL8116357.1"/>
    </source>
</evidence>
<name>A0ABP1R758_9HEXA</name>
<keyword evidence="3" id="KW-1185">Reference proteome</keyword>
<evidence type="ECO:0000313" key="3">
    <source>
        <dbReference type="Proteomes" id="UP001642540"/>
    </source>
</evidence>
<feature type="transmembrane region" description="Helical" evidence="1">
    <location>
        <begin position="468"/>
        <end position="495"/>
    </location>
</feature>
<comment type="caution">
    <text evidence="2">The sequence shown here is derived from an EMBL/GenBank/DDBJ whole genome shotgun (WGS) entry which is preliminary data.</text>
</comment>
<keyword evidence="1" id="KW-0472">Membrane</keyword>
<evidence type="ECO:0008006" key="4">
    <source>
        <dbReference type="Google" id="ProtNLM"/>
    </source>
</evidence>
<sequence>MEKFVTFSQEVKPMEIEQPSHTYSYLYLRTLYYSCIIPFCPEFTPNSKEEYHTKSNKIQMVITFIIHFTAIFFQSKLLFNSLFHDIFAEPLKIFQLFASGTETWFFVLWVRKFWIRKEILREHFCKELFTEPAFNQNPKRNRTKLICFLIRIYPLLATFLYLAINDANDGYQDFMKILFNPKKRMASTSSLPLLLLQCIMFSTNVFMYYNMKGFTLVLALQGYTHSNYYLDLVQNLIKNNEDKKLWLSTTALKGCNKIILQYFEPIDSLQLFFERLNAFGGDIFLCTFCQIIPWVSRRIPDILPGKTESAGFSETLFRIFFICHSSLVLLLSAELRRQVEKFREAISDSIVNINSRESSEIQSILMLVHHKLKQAGMQGGRFFLFSYGFLGSILCAITVAAGAFHHIRYLINESQQNLFQKPNRIFTVFFRVIGIWYQMWWAYAFWLKRKVLEALLQRLLLHGIQLKLLRMFVLCSFPIFISGLLLNIMGLSAFLTPNDCENVLSGDFQVVTKAVSWTENNTAAVVSGTKTHFPGKQECPWFITFLHILLNIFFLQASIVIDCMDVFVLIFALSAYQTAKSHRVAVEDVQIKHIYKKSKVFIGNIGIDNNFMQVVKRSDDFYLEMAKSLKDYFFDLNSFASGFVSSWFCMSVRILSYNIVQSLPGVTQVKASRMILNWTFITCHVITMVLSAEARKEVDRFKDIICESIATQDSIGSSKSNVSFYNHFQFIEWTLKDCGLRGGNFFQFSYSFLGSVSVSLSIQ</sequence>
<feature type="transmembrane region" description="Helical" evidence="1">
    <location>
        <begin position="91"/>
        <end position="110"/>
    </location>
</feature>
<feature type="transmembrane region" description="Helical" evidence="1">
    <location>
        <begin position="632"/>
        <end position="655"/>
    </location>
</feature>
<gene>
    <name evidence="2" type="ORF">ODALV1_LOCUS17248</name>
</gene>
<evidence type="ECO:0000256" key="1">
    <source>
        <dbReference type="SAM" id="Phobius"/>
    </source>
</evidence>
<feature type="transmembrane region" description="Helical" evidence="1">
    <location>
        <begin position="541"/>
        <end position="573"/>
    </location>
</feature>
<feature type="transmembrane region" description="Helical" evidence="1">
    <location>
        <begin position="58"/>
        <end position="79"/>
    </location>
</feature>
<feature type="transmembrane region" description="Helical" evidence="1">
    <location>
        <begin position="425"/>
        <end position="447"/>
    </location>
</feature>
<dbReference type="Proteomes" id="UP001642540">
    <property type="component" value="Unassembled WGS sequence"/>
</dbReference>
<feature type="transmembrane region" description="Helical" evidence="1">
    <location>
        <begin position="382"/>
        <end position="405"/>
    </location>
</feature>
<feature type="transmembrane region" description="Helical" evidence="1">
    <location>
        <begin position="184"/>
        <end position="209"/>
    </location>
</feature>
<proteinExistence type="predicted"/>